<reference evidence="2" key="2">
    <citation type="submission" date="2020-06" db="EMBL/GenBank/DDBJ databases">
        <authorList>
            <person name="Sheffer M."/>
        </authorList>
    </citation>
    <scope>NUCLEOTIDE SEQUENCE</scope>
</reference>
<evidence type="ECO:0000313" key="2">
    <source>
        <dbReference type="EMBL" id="KAF8777934.1"/>
    </source>
</evidence>
<feature type="region of interest" description="Disordered" evidence="1">
    <location>
        <begin position="31"/>
        <end position="57"/>
    </location>
</feature>
<dbReference type="Proteomes" id="UP000807504">
    <property type="component" value="Unassembled WGS sequence"/>
</dbReference>
<accession>A0A8T0ERP1</accession>
<proteinExistence type="predicted"/>
<evidence type="ECO:0000313" key="3">
    <source>
        <dbReference type="Proteomes" id="UP000807504"/>
    </source>
</evidence>
<dbReference type="EMBL" id="JABXBU010002072">
    <property type="protein sequence ID" value="KAF8777934.1"/>
    <property type="molecule type" value="Genomic_DNA"/>
</dbReference>
<evidence type="ECO:0000256" key="1">
    <source>
        <dbReference type="SAM" id="MobiDB-lite"/>
    </source>
</evidence>
<reference evidence="2" key="1">
    <citation type="journal article" date="2020" name="bioRxiv">
        <title>Chromosome-level reference genome of the European wasp spider Argiope bruennichi: a resource for studies on range expansion and evolutionary adaptation.</title>
        <authorList>
            <person name="Sheffer M.M."/>
            <person name="Hoppe A."/>
            <person name="Krehenwinkel H."/>
            <person name="Uhl G."/>
            <person name="Kuss A.W."/>
            <person name="Jensen L."/>
            <person name="Jensen C."/>
            <person name="Gillespie R.G."/>
            <person name="Hoff K.J."/>
            <person name="Prost S."/>
        </authorList>
    </citation>
    <scope>NUCLEOTIDE SEQUENCE</scope>
</reference>
<sequence length="152" mass="16419">MAGGSGLGGYGAGRGYGAGLGVEDGAGAEASAAAAAGGSRRTRPRIGSHGAGLDPVKEDREPQALLLSRWRMAVGAYGLGWAYWCGTEGYGAGLEVKMELEQPVARCSRWRSRRTRRIWRIRFSRSRWCRSRRIGSRSCCKLQPVEMAVGRD</sequence>
<protein>
    <submittedName>
        <fullName evidence="2">Uncharacterized protein</fullName>
    </submittedName>
</protein>
<organism evidence="2 3">
    <name type="scientific">Argiope bruennichi</name>
    <name type="common">Wasp spider</name>
    <name type="synonym">Aranea bruennichi</name>
    <dbReference type="NCBI Taxonomy" id="94029"/>
    <lineage>
        <taxon>Eukaryota</taxon>
        <taxon>Metazoa</taxon>
        <taxon>Ecdysozoa</taxon>
        <taxon>Arthropoda</taxon>
        <taxon>Chelicerata</taxon>
        <taxon>Arachnida</taxon>
        <taxon>Araneae</taxon>
        <taxon>Araneomorphae</taxon>
        <taxon>Entelegynae</taxon>
        <taxon>Araneoidea</taxon>
        <taxon>Araneidae</taxon>
        <taxon>Argiope</taxon>
    </lineage>
</organism>
<dbReference type="AlphaFoldDB" id="A0A8T0ERP1"/>
<comment type="caution">
    <text evidence="2">The sequence shown here is derived from an EMBL/GenBank/DDBJ whole genome shotgun (WGS) entry which is preliminary data.</text>
</comment>
<name>A0A8T0ERP1_ARGBR</name>
<gene>
    <name evidence="2" type="ORF">HNY73_014714</name>
</gene>
<keyword evidence="3" id="KW-1185">Reference proteome</keyword>